<feature type="transmembrane region" description="Helical" evidence="6">
    <location>
        <begin position="179"/>
        <end position="201"/>
    </location>
</feature>
<dbReference type="Proteomes" id="UP000677244">
    <property type="component" value="Unassembled WGS sequence"/>
</dbReference>
<proteinExistence type="predicted"/>
<feature type="transmembrane region" description="Helical" evidence="6">
    <location>
        <begin position="29"/>
        <end position="53"/>
    </location>
</feature>
<comment type="subcellular location">
    <subcellularLocation>
        <location evidence="1">Cell membrane</location>
        <topology evidence="1">Multi-pass membrane protein</topology>
    </subcellularLocation>
</comment>
<evidence type="ECO:0000256" key="6">
    <source>
        <dbReference type="SAM" id="Phobius"/>
    </source>
</evidence>
<dbReference type="EMBL" id="JAGHKO010000004">
    <property type="protein sequence ID" value="MBO9202421.1"/>
    <property type="molecule type" value="Genomic_DNA"/>
</dbReference>
<feature type="transmembrane region" description="Helical" evidence="6">
    <location>
        <begin position="94"/>
        <end position="113"/>
    </location>
</feature>
<evidence type="ECO:0000256" key="5">
    <source>
        <dbReference type="ARBA" id="ARBA00023136"/>
    </source>
</evidence>
<name>A0ABS3YZ40_9BACT</name>
<dbReference type="PIRSF" id="PIRSF035875">
    <property type="entry name" value="RNase_BN"/>
    <property type="match status" value="1"/>
</dbReference>
<keyword evidence="2" id="KW-1003">Cell membrane</keyword>
<evidence type="ECO:0000256" key="3">
    <source>
        <dbReference type="ARBA" id="ARBA00022692"/>
    </source>
</evidence>
<comment type="caution">
    <text evidence="7">The sequence shown here is derived from an EMBL/GenBank/DDBJ whole genome shotgun (WGS) entry which is preliminary data.</text>
</comment>
<keyword evidence="3 6" id="KW-0812">Transmembrane</keyword>
<dbReference type="InterPro" id="IPR017039">
    <property type="entry name" value="Virul_fac_BrkB"/>
</dbReference>
<accession>A0ABS3YZ40</accession>
<keyword evidence="5 6" id="KW-0472">Membrane</keyword>
<keyword evidence="8" id="KW-1185">Reference proteome</keyword>
<sequence length="317" mass="34940">MKQLKNIGKALVQCFKNLMDDKLLKLSASLAYTTVFSFGPLLVVVIFLCSIFLGQEAVQGRIYDQMKQFVGPDAALQLQDIIKNASLSGKGTTAAVIGIVTLIFSATAVFAEIQDSINTIWGFKAKPKKGLWLFLRTRFLSFSLVISLGFLLLVSLAVTTIVEGLSDRLKSHFPDVTVVIFYILNLVISFLVITALFLMIFKVLPDAKTKWKDVLPGAIASSVLFMIGKFGISFYIGQSKIGTTYGAAGSLVILLLWVYYSAIILYLGAEFAKAWSAQKGTYLHPNDYAVALKKIEIETDKDHNTTVKEINKQPDVK</sequence>
<evidence type="ECO:0000313" key="8">
    <source>
        <dbReference type="Proteomes" id="UP000677244"/>
    </source>
</evidence>
<dbReference type="NCBIfam" id="TIGR00765">
    <property type="entry name" value="yihY_not_rbn"/>
    <property type="match status" value="1"/>
</dbReference>
<reference evidence="7 8" key="1">
    <citation type="submission" date="2021-03" db="EMBL/GenBank/DDBJ databases">
        <title>Assistant Professor.</title>
        <authorList>
            <person name="Huq M.A."/>
        </authorList>
    </citation>
    <scope>NUCLEOTIDE SEQUENCE [LARGE SCALE GENOMIC DNA]</scope>
    <source>
        <strain evidence="7 8">MAH-29</strain>
    </source>
</reference>
<dbReference type="PANTHER" id="PTHR30213">
    <property type="entry name" value="INNER MEMBRANE PROTEIN YHJD"/>
    <property type="match status" value="1"/>
</dbReference>
<dbReference type="Pfam" id="PF03631">
    <property type="entry name" value="Virul_fac_BrkB"/>
    <property type="match status" value="1"/>
</dbReference>
<organism evidence="7 8">
    <name type="scientific">Niastella soli</name>
    <dbReference type="NCBI Taxonomy" id="2821487"/>
    <lineage>
        <taxon>Bacteria</taxon>
        <taxon>Pseudomonadati</taxon>
        <taxon>Bacteroidota</taxon>
        <taxon>Chitinophagia</taxon>
        <taxon>Chitinophagales</taxon>
        <taxon>Chitinophagaceae</taxon>
        <taxon>Niastella</taxon>
    </lineage>
</organism>
<feature type="transmembrane region" description="Helical" evidence="6">
    <location>
        <begin position="248"/>
        <end position="269"/>
    </location>
</feature>
<dbReference type="RefSeq" id="WP_209140467.1">
    <property type="nucleotide sequence ID" value="NZ_JAGHKO010000004.1"/>
</dbReference>
<feature type="transmembrane region" description="Helical" evidence="6">
    <location>
        <begin position="133"/>
        <end position="159"/>
    </location>
</feature>
<keyword evidence="4 6" id="KW-1133">Transmembrane helix</keyword>
<evidence type="ECO:0000256" key="1">
    <source>
        <dbReference type="ARBA" id="ARBA00004651"/>
    </source>
</evidence>
<evidence type="ECO:0000313" key="7">
    <source>
        <dbReference type="EMBL" id="MBO9202421.1"/>
    </source>
</evidence>
<protein>
    <submittedName>
        <fullName evidence="7">YihY/virulence factor BrkB family protein</fullName>
    </submittedName>
</protein>
<gene>
    <name evidence="7" type="ORF">J7I42_19195</name>
</gene>
<feature type="transmembrane region" description="Helical" evidence="6">
    <location>
        <begin position="213"/>
        <end position="236"/>
    </location>
</feature>
<dbReference type="PANTHER" id="PTHR30213:SF1">
    <property type="entry name" value="INNER MEMBRANE PROTEIN YHJD"/>
    <property type="match status" value="1"/>
</dbReference>
<evidence type="ECO:0000256" key="2">
    <source>
        <dbReference type="ARBA" id="ARBA00022475"/>
    </source>
</evidence>
<evidence type="ECO:0000256" key="4">
    <source>
        <dbReference type="ARBA" id="ARBA00022989"/>
    </source>
</evidence>